<protein>
    <submittedName>
        <fullName evidence="1">Uncharacterized protein</fullName>
    </submittedName>
</protein>
<accession>A0ABT0L9X9</accession>
<proteinExistence type="predicted"/>
<comment type="caution">
    <text evidence="1">The sequence shown here is derived from an EMBL/GenBank/DDBJ whole genome shotgun (WGS) entry which is preliminary data.</text>
</comment>
<evidence type="ECO:0000313" key="1">
    <source>
        <dbReference type="EMBL" id="MCL1124468.1"/>
    </source>
</evidence>
<dbReference type="RefSeq" id="WP_248939750.1">
    <property type="nucleotide sequence ID" value="NZ_JAKIKS010000024.1"/>
</dbReference>
<sequence length="77" mass="8733">MIILIIIPLSLLTQQGGIYANYLATSEITHLIKGIYAIEMTVTQHGVFMSNEVVQYINQGKDINPWYTDFCQRVDIA</sequence>
<evidence type="ECO:0000313" key="2">
    <source>
        <dbReference type="Proteomes" id="UP001203423"/>
    </source>
</evidence>
<gene>
    <name evidence="1" type="ORF">L2764_08260</name>
</gene>
<name>A0ABT0L9X9_9GAMM</name>
<dbReference type="EMBL" id="JAKIKS010000024">
    <property type="protein sequence ID" value="MCL1124468.1"/>
    <property type="molecule type" value="Genomic_DNA"/>
</dbReference>
<dbReference type="Proteomes" id="UP001203423">
    <property type="component" value="Unassembled WGS sequence"/>
</dbReference>
<keyword evidence="2" id="KW-1185">Reference proteome</keyword>
<reference evidence="1 2" key="1">
    <citation type="submission" date="2022-01" db="EMBL/GenBank/DDBJ databases">
        <title>Whole genome-based taxonomy of the Shewanellaceae.</title>
        <authorList>
            <person name="Martin-Rodriguez A.J."/>
        </authorList>
    </citation>
    <scope>NUCLEOTIDE SEQUENCE [LARGE SCALE GENOMIC DNA]</scope>
    <source>
        <strain evidence="1 2">DSM 17177</strain>
    </source>
</reference>
<organism evidence="1 2">
    <name type="scientific">Shewanella surugensis</name>
    <dbReference type="NCBI Taxonomy" id="212020"/>
    <lineage>
        <taxon>Bacteria</taxon>
        <taxon>Pseudomonadati</taxon>
        <taxon>Pseudomonadota</taxon>
        <taxon>Gammaproteobacteria</taxon>
        <taxon>Alteromonadales</taxon>
        <taxon>Shewanellaceae</taxon>
        <taxon>Shewanella</taxon>
    </lineage>
</organism>